<comment type="caution">
    <text evidence="5">The sequence shown here is derived from an EMBL/GenBank/DDBJ whole genome shotgun (WGS) entry which is preliminary data.</text>
</comment>
<dbReference type="Pfam" id="PF01183">
    <property type="entry name" value="Glyco_hydro_25"/>
    <property type="match status" value="1"/>
</dbReference>
<keyword evidence="3" id="KW-0326">Glycosidase</keyword>
<keyword evidence="4" id="KW-0812">Transmembrane</keyword>
<reference evidence="5 6" key="1">
    <citation type="submission" date="2018-05" db="EMBL/GenBank/DDBJ databases">
        <title>Chitinophaga sp. K3CV102501T nov., isolated from isolated from a monsoon evergreen broad-leaved forest soil.</title>
        <authorList>
            <person name="Lv Y."/>
        </authorList>
    </citation>
    <scope>NUCLEOTIDE SEQUENCE [LARGE SCALE GENOMIC DNA]</scope>
    <source>
        <strain evidence="5 6">GDMCC 1.1325</strain>
    </source>
</reference>
<name>A0A365XT68_9BACT</name>
<dbReference type="InterPro" id="IPR017853">
    <property type="entry name" value="GH"/>
</dbReference>
<proteinExistence type="inferred from homology"/>
<protein>
    <recommendedName>
        <fullName evidence="7">Lysozyme</fullName>
    </recommendedName>
</protein>
<keyword evidence="6" id="KW-1185">Reference proteome</keyword>
<dbReference type="PANTHER" id="PTHR34135">
    <property type="entry name" value="LYSOZYME"/>
    <property type="match status" value="1"/>
</dbReference>
<feature type="transmembrane region" description="Helical" evidence="4">
    <location>
        <begin position="6"/>
        <end position="25"/>
    </location>
</feature>
<dbReference type="Proteomes" id="UP000253410">
    <property type="component" value="Unassembled WGS sequence"/>
</dbReference>
<dbReference type="Gene3D" id="3.20.20.80">
    <property type="entry name" value="Glycosidases"/>
    <property type="match status" value="1"/>
</dbReference>
<dbReference type="InterPro" id="IPR002053">
    <property type="entry name" value="Glyco_hydro_25"/>
</dbReference>
<evidence type="ECO:0000256" key="4">
    <source>
        <dbReference type="SAM" id="Phobius"/>
    </source>
</evidence>
<evidence type="ECO:0000256" key="1">
    <source>
        <dbReference type="ARBA" id="ARBA00010646"/>
    </source>
</evidence>
<dbReference type="PROSITE" id="PS51904">
    <property type="entry name" value="GLYCOSYL_HYDROL_F25_2"/>
    <property type="match status" value="1"/>
</dbReference>
<evidence type="ECO:0000313" key="5">
    <source>
        <dbReference type="EMBL" id="RBL89308.1"/>
    </source>
</evidence>
<dbReference type="InterPro" id="IPR018077">
    <property type="entry name" value="Glyco_hydro_fam25_subgr"/>
</dbReference>
<dbReference type="SMART" id="SM00641">
    <property type="entry name" value="Glyco_25"/>
    <property type="match status" value="1"/>
</dbReference>
<evidence type="ECO:0000256" key="3">
    <source>
        <dbReference type="ARBA" id="ARBA00023295"/>
    </source>
</evidence>
<dbReference type="GO" id="GO:0009253">
    <property type="term" value="P:peptidoglycan catabolic process"/>
    <property type="evidence" value="ECO:0007669"/>
    <property type="project" value="InterPro"/>
</dbReference>
<dbReference type="SUPFAM" id="SSF51445">
    <property type="entry name" value="(Trans)glycosidases"/>
    <property type="match status" value="1"/>
</dbReference>
<dbReference type="GO" id="GO:0016998">
    <property type="term" value="P:cell wall macromolecule catabolic process"/>
    <property type="evidence" value="ECO:0007669"/>
    <property type="project" value="InterPro"/>
</dbReference>
<sequence length="574" mass="66401">MTIPFLFLPATAAIILVILLITQITTTTRYKKRMREFIGWLQLVRKWCNRQYLRMQQCREQLEIKNRETLQTDFLCSQSLLLPELQDHNILRKHSLALKPATIKKILRIRDQTMIQQYRLYDFWSYYSAECQTLKTQYFNSISALCGINDQLRQHFNGKPTDNSPAGSWIQEYCSIFSEWSDKGAHKDEATVYNMIIVKVIQLNRQHANIPFTALTNEHSLKCQLAYQHLQQLDSLLGNRLQDYAYSCKLAARTIGVLCPKTRTIKIVHPYKPLPSNNPIKNFLYTHKKAIYRLVLIKATLALLLILLTTLRSNQTATRNSTAIGNILEESMIKSDDQLIEEAIPLLLTKPVTTVYGLDISRYQGKLLNEMDSLDTFHFLIFKATEGNEYTDPDFNSNWKTARQKGIACGAYHFFHNNVDPVLQARHFLATLPQLGQWDMPPIVDIEQGSLKAATDIPTLNKNLLIFLNYVENKTGRKPVIYTGLAFADEYLINPDLSVYSLWLAEYNGKTQPELPHLWKEKGYIFWQKKDTYRIDSKNTDFDVFNGDMAAFHQFLHQSSSHKPFSRFQGTAGY</sequence>
<dbReference type="GO" id="GO:0003796">
    <property type="term" value="F:lysozyme activity"/>
    <property type="evidence" value="ECO:0007669"/>
    <property type="project" value="InterPro"/>
</dbReference>
<dbReference type="AlphaFoldDB" id="A0A365XT68"/>
<evidence type="ECO:0000256" key="2">
    <source>
        <dbReference type="ARBA" id="ARBA00022801"/>
    </source>
</evidence>
<organism evidence="5 6">
    <name type="scientific">Chitinophaga flava</name>
    <dbReference type="NCBI Taxonomy" id="2259036"/>
    <lineage>
        <taxon>Bacteria</taxon>
        <taxon>Pseudomonadati</taxon>
        <taxon>Bacteroidota</taxon>
        <taxon>Chitinophagia</taxon>
        <taxon>Chitinophagales</taxon>
        <taxon>Chitinophagaceae</taxon>
        <taxon>Chitinophaga</taxon>
    </lineage>
</organism>
<gene>
    <name evidence="5" type="ORF">DF182_22565</name>
</gene>
<keyword evidence="4" id="KW-1133">Transmembrane helix</keyword>
<dbReference type="RefSeq" id="WP_113618051.1">
    <property type="nucleotide sequence ID" value="NZ_QFFJ01000002.1"/>
</dbReference>
<dbReference type="OrthoDB" id="9798192at2"/>
<comment type="similarity">
    <text evidence="1">Belongs to the glycosyl hydrolase 25 family.</text>
</comment>
<accession>A0A365XT68</accession>
<dbReference type="PANTHER" id="PTHR34135:SF2">
    <property type="entry name" value="LYSOZYME"/>
    <property type="match status" value="1"/>
</dbReference>
<evidence type="ECO:0000313" key="6">
    <source>
        <dbReference type="Proteomes" id="UP000253410"/>
    </source>
</evidence>
<dbReference type="EMBL" id="QFFJ01000002">
    <property type="protein sequence ID" value="RBL89308.1"/>
    <property type="molecule type" value="Genomic_DNA"/>
</dbReference>
<keyword evidence="4" id="KW-0472">Membrane</keyword>
<evidence type="ECO:0008006" key="7">
    <source>
        <dbReference type="Google" id="ProtNLM"/>
    </source>
</evidence>
<dbReference type="GO" id="GO:0016052">
    <property type="term" value="P:carbohydrate catabolic process"/>
    <property type="evidence" value="ECO:0007669"/>
    <property type="project" value="TreeGrafter"/>
</dbReference>
<keyword evidence="2" id="KW-0378">Hydrolase</keyword>